<reference evidence="3 5" key="2">
    <citation type="submission" date="2022-12" db="EMBL/GenBank/DDBJ databases">
        <authorList>
            <person name="Ruckert C."/>
            <person name="Busche T."/>
            <person name="Kalinowski J."/>
            <person name="Wittmann C."/>
        </authorList>
    </citation>
    <scope>NUCLEOTIDE SEQUENCE [LARGE SCALE GENOMIC DNA]</scope>
    <source>
        <strain evidence="3 5">DSM 40555</strain>
    </source>
</reference>
<dbReference type="Proteomes" id="UP001210609">
    <property type="component" value="Chromosome"/>
</dbReference>
<dbReference type="EMBL" id="BLIP01000001">
    <property type="protein sequence ID" value="GFE20133.1"/>
    <property type="molecule type" value="Genomic_DNA"/>
</dbReference>
<evidence type="ECO:0000313" key="3">
    <source>
        <dbReference type="EMBL" id="WAT94975.1"/>
    </source>
</evidence>
<dbReference type="Gene3D" id="3.40.50.300">
    <property type="entry name" value="P-loop containing nucleotide triphosphate hydrolases"/>
    <property type="match status" value="1"/>
</dbReference>
<evidence type="ECO:0000313" key="4">
    <source>
        <dbReference type="Proteomes" id="UP000429552"/>
    </source>
</evidence>
<name>A0A640T8Q8_STRNI</name>
<sequence length="318" mass="34752">MSQLPPPVRAGRQQQPQADEYDDGPFTFRPATKDGFNATVAIQGPSGSGKTWTGLSIASGLAEGQRFAVIDTERGAAALYVNDLDVSFDTLPMHRYDPRDLQKALAAAAQARYPVVMVDSLSHYWKGTDGTLDQVEKAKSKYGGNKFAGWKDGTPLQNEMIESLMAYPGHVVVTMRSYVHWVLENGSPVNKGMRAEQRKGIEFEFGVAAEMDEANRLRFIKSRCPSFRGLVLNQPNGARDIAKPYLDWLRDGGKEIDATAWIDSAKATDATPDSLLTLYREVEASSALATPLMHPQTGKPTSLGAYIKERGIALKNAA</sequence>
<evidence type="ECO:0000313" key="5">
    <source>
        <dbReference type="Proteomes" id="UP001210609"/>
    </source>
</evidence>
<keyword evidence="3" id="KW-0547">Nucleotide-binding</keyword>
<dbReference type="EMBL" id="CP114202">
    <property type="protein sequence ID" value="WAT94975.1"/>
    <property type="molecule type" value="Genomic_DNA"/>
</dbReference>
<accession>A0A640T8Q8</accession>
<dbReference type="RefSeq" id="WP_159484199.1">
    <property type="nucleotide sequence ID" value="NZ_BLIP01000001.1"/>
</dbReference>
<dbReference type="SUPFAM" id="SSF52540">
    <property type="entry name" value="P-loop containing nucleoside triphosphate hydrolases"/>
    <property type="match status" value="1"/>
</dbReference>
<keyword evidence="3" id="KW-0067">ATP-binding</keyword>
<dbReference type="InterPro" id="IPR027417">
    <property type="entry name" value="P-loop_NTPase"/>
</dbReference>
<dbReference type="AlphaFoldDB" id="A0A640T8Q8"/>
<protein>
    <submittedName>
        <fullName evidence="3">ATP-binding protein</fullName>
    </submittedName>
</protein>
<dbReference type="GO" id="GO:0005524">
    <property type="term" value="F:ATP binding"/>
    <property type="evidence" value="ECO:0007669"/>
    <property type="project" value="UniProtKB-KW"/>
</dbReference>
<evidence type="ECO:0000313" key="2">
    <source>
        <dbReference type="EMBL" id="GFE20133.1"/>
    </source>
</evidence>
<evidence type="ECO:0000256" key="1">
    <source>
        <dbReference type="SAM" id="MobiDB-lite"/>
    </source>
</evidence>
<keyword evidence="5" id="KW-1185">Reference proteome</keyword>
<dbReference type="Proteomes" id="UP000429552">
    <property type="component" value="Unassembled WGS sequence"/>
</dbReference>
<reference evidence="2 4" key="1">
    <citation type="submission" date="2019-12" db="EMBL/GenBank/DDBJ databases">
        <title>Whole genome shotgun sequence of Streptomyces libani subsp. libani NBRC 13452.</title>
        <authorList>
            <person name="Ichikawa N."/>
            <person name="Kimura A."/>
            <person name="Kitahashi Y."/>
            <person name="Komaki H."/>
            <person name="Tamura T."/>
        </authorList>
    </citation>
    <scope>NUCLEOTIDE SEQUENCE [LARGE SCALE GENOMIC DNA]</scope>
    <source>
        <strain evidence="2 4">NBRC 13452</strain>
    </source>
</reference>
<organism evidence="2 4">
    <name type="scientific">Streptomyces nigrescens</name>
    <dbReference type="NCBI Taxonomy" id="1920"/>
    <lineage>
        <taxon>Bacteria</taxon>
        <taxon>Bacillati</taxon>
        <taxon>Actinomycetota</taxon>
        <taxon>Actinomycetes</taxon>
        <taxon>Kitasatosporales</taxon>
        <taxon>Streptomycetaceae</taxon>
        <taxon>Streptomyces</taxon>
    </lineage>
</organism>
<dbReference type="Pfam" id="PF13479">
    <property type="entry name" value="AAA_24"/>
    <property type="match status" value="1"/>
</dbReference>
<feature type="region of interest" description="Disordered" evidence="1">
    <location>
        <begin position="1"/>
        <end position="25"/>
    </location>
</feature>
<proteinExistence type="predicted"/>
<gene>
    <name evidence="2" type="ORF">Sliba_05860</name>
    <name evidence="3" type="ORF">STRLI_000648</name>
</gene>